<protein>
    <submittedName>
        <fullName evidence="2">Uncharacterized protein</fullName>
    </submittedName>
</protein>
<feature type="region of interest" description="Disordered" evidence="1">
    <location>
        <begin position="1"/>
        <end position="46"/>
    </location>
</feature>
<organism evidence="2">
    <name type="scientific">viral metagenome</name>
    <dbReference type="NCBI Taxonomy" id="1070528"/>
    <lineage>
        <taxon>unclassified sequences</taxon>
        <taxon>metagenomes</taxon>
        <taxon>organismal metagenomes</taxon>
    </lineage>
</organism>
<evidence type="ECO:0000256" key="1">
    <source>
        <dbReference type="SAM" id="MobiDB-lite"/>
    </source>
</evidence>
<dbReference type="EMBL" id="MN740917">
    <property type="protein sequence ID" value="QHU17751.1"/>
    <property type="molecule type" value="Genomic_DNA"/>
</dbReference>
<evidence type="ECO:0000313" key="2">
    <source>
        <dbReference type="EMBL" id="QHU17751.1"/>
    </source>
</evidence>
<proteinExistence type="predicted"/>
<reference evidence="2" key="1">
    <citation type="journal article" date="2020" name="Nature">
        <title>Giant virus diversity and host interactions through global metagenomics.</title>
        <authorList>
            <person name="Schulz F."/>
            <person name="Roux S."/>
            <person name="Paez-Espino D."/>
            <person name="Jungbluth S."/>
            <person name="Walsh D.A."/>
            <person name="Denef V.J."/>
            <person name="McMahon K.D."/>
            <person name="Konstantinidis K.T."/>
            <person name="Eloe-Fadrosh E.A."/>
            <person name="Kyrpides N.C."/>
            <person name="Woyke T."/>
        </authorList>
    </citation>
    <scope>NUCLEOTIDE SEQUENCE</scope>
    <source>
        <strain evidence="2">GVMAG-S-3300012919-55</strain>
    </source>
</reference>
<sequence length="104" mass="12019">MTKRKLQRKTKLRKKPKKNTFKRKTTKRIKKRQRRTHKKRKMKGGAIPFSELGNLWPSTMYHAHNAISPLTSTLADDHNVNPNPTSQFQNQHGLVHISGPSLAI</sequence>
<feature type="region of interest" description="Disordered" evidence="1">
    <location>
        <begin position="74"/>
        <end position="104"/>
    </location>
</feature>
<feature type="compositionally biased region" description="Basic residues" evidence="1">
    <location>
        <begin position="1"/>
        <end position="43"/>
    </location>
</feature>
<dbReference type="AlphaFoldDB" id="A0A6C0KKQ5"/>
<name>A0A6C0KKQ5_9ZZZZ</name>
<accession>A0A6C0KKQ5</accession>
<feature type="compositionally biased region" description="Polar residues" evidence="1">
    <location>
        <begin position="74"/>
        <end position="92"/>
    </location>
</feature>